<dbReference type="GO" id="GO:0004644">
    <property type="term" value="F:phosphoribosylglycinamide formyltransferase activity"/>
    <property type="evidence" value="ECO:0007669"/>
    <property type="project" value="UniProtKB-EC"/>
</dbReference>
<evidence type="ECO:0000313" key="7">
    <source>
        <dbReference type="Proteomes" id="UP000076486"/>
    </source>
</evidence>
<dbReference type="EC" id="2.1.2.2" evidence="2"/>
<evidence type="ECO:0000259" key="5">
    <source>
        <dbReference type="Pfam" id="PF00551"/>
    </source>
</evidence>
<comment type="caution">
    <text evidence="6">The sequence shown here is derived from an EMBL/GenBank/DDBJ whole genome shotgun (WGS) entry which is preliminary data.</text>
</comment>
<accession>A0A167HKU8</accession>
<dbReference type="SUPFAM" id="SSF53328">
    <property type="entry name" value="Formyltransferase"/>
    <property type="match status" value="1"/>
</dbReference>
<reference evidence="6 7" key="1">
    <citation type="submission" date="2013-07" db="EMBL/GenBank/DDBJ databases">
        <title>Comparative Genomic and Metabolomic Analysis of Twelve Strains of Pseudoalteromonas luteoviolacea.</title>
        <authorList>
            <person name="Vynne N.G."/>
            <person name="Mansson M."/>
            <person name="Gram L."/>
        </authorList>
    </citation>
    <scope>NUCLEOTIDE SEQUENCE [LARGE SCALE GENOMIC DNA]</scope>
    <source>
        <strain evidence="6 7">CPMOR-1</strain>
    </source>
</reference>
<name>A0A167HKU8_9GAMM</name>
<dbReference type="EMBL" id="AUYC01000084">
    <property type="protein sequence ID" value="KZN58246.1"/>
    <property type="molecule type" value="Genomic_DNA"/>
</dbReference>
<evidence type="ECO:0000313" key="6">
    <source>
        <dbReference type="EMBL" id="KZN58246.1"/>
    </source>
</evidence>
<dbReference type="PANTHER" id="PTHR43369">
    <property type="entry name" value="PHOSPHORIBOSYLGLYCINAMIDE FORMYLTRANSFERASE"/>
    <property type="match status" value="1"/>
</dbReference>
<dbReference type="PATRIC" id="fig|1365248.3.peg.5122"/>
<feature type="domain" description="Formyl transferase N-terminal" evidence="5">
    <location>
        <begin position="83"/>
        <end position="183"/>
    </location>
</feature>
<organism evidence="6 7">
    <name type="scientific">Pseudoalteromonas luteoviolacea CPMOR-1</name>
    <dbReference type="NCBI Taxonomy" id="1365248"/>
    <lineage>
        <taxon>Bacteria</taxon>
        <taxon>Pseudomonadati</taxon>
        <taxon>Pseudomonadota</taxon>
        <taxon>Gammaproteobacteria</taxon>
        <taxon>Alteromonadales</taxon>
        <taxon>Pseudoalteromonadaceae</taxon>
        <taxon>Pseudoalteromonas</taxon>
    </lineage>
</organism>
<comment type="pathway">
    <text evidence="1">Purine metabolism; IMP biosynthesis via de novo pathway; N(2)-formyl-N(1)-(5-phospho-D-ribosyl)glycinamide from N(1)-(5-phospho-D-ribosyl)glycinamide (10-formyl THF route): step 1/1.</text>
</comment>
<dbReference type="PANTHER" id="PTHR43369:SF2">
    <property type="entry name" value="PHOSPHORIBOSYLGLYCINAMIDE FORMYLTRANSFERASE"/>
    <property type="match status" value="1"/>
</dbReference>
<dbReference type="GO" id="GO:0005737">
    <property type="term" value="C:cytoplasm"/>
    <property type="evidence" value="ECO:0007669"/>
    <property type="project" value="TreeGrafter"/>
</dbReference>
<evidence type="ECO:0000256" key="1">
    <source>
        <dbReference type="ARBA" id="ARBA00005054"/>
    </source>
</evidence>
<dbReference type="RefSeq" id="WP_063370162.1">
    <property type="nucleotide sequence ID" value="NZ_AUYC01000084.1"/>
</dbReference>
<gene>
    <name evidence="6" type="ORF">N473_05755</name>
</gene>
<evidence type="ECO:0000256" key="3">
    <source>
        <dbReference type="ARBA" id="ARBA00022679"/>
    </source>
</evidence>
<dbReference type="InterPro" id="IPR036477">
    <property type="entry name" value="Formyl_transf_N_sf"/>
</dbReference>
<dbReference type="Proteomes" id="UP000076486">
    <property type="component" value="Unassembled WGS sequence"/>
</dbReference>
<sequence length="250" mass="28076">MAKILVLGSDSLTTKMLNATLLDAGHQVEWLEEKRDDKVNMLKRRAKKQGLIKVASQIAFMILMRIFSGKSSGRVKELTADMTNLDQVAPYLTVPNVNADDVISHVKGKDADLVILCGTRILSKTFIQSIEKTIVNIHLGLTPKYRGVHGGYWALVNKDKQHFGATIHLVDEGIDTGGILKQACFEPSKKDWFLTYPIVQQKEILKFLPAVLEQLLVGDKSTQSNSLESAIWSHPTLFKYLWHYFVNGVR</sequence>
<dbReference type="Pfam" id="PF00551">
    <property type="entry name" value="Formyl_trans_N"/>
    <property type="match status" value="1"/>
</dbReference>
<proteinExistence type="predicted"/>
<keyword evidence="4" id="KW-0658">Purine biosynthesis</keyword>
<dbReference type="GO" id="GO:0006189">
    <property type="term" value="P:'de novo' IMP biosynthetic process"/>
    <property type="evidence" value="ECO:0007669"/>
    <property type="project" value="TreeGrafter"/>
</dbReference>
<evidence type="ECO:0000256" key="4">
    <source>
        <dbReference type="ARBA" id="ARBA00022755"/>
    </source>
</evidence>
<dbReference type="CDD" id="cd08653">
    <property type="entry name" value="FMT_core_like_3"/>
    <property type="match status" value="1"/>
</dbReference>
<evidence type="ECO:0000256" key="2">
    <source>
        <dbReference type="ARBA" id="ARBA00012254"/>
    </source>
</evidence>
<dbReference type="Gene3D" id="3.40.50.170">
    <property type="entry name" value="Formyl transferase, N-terminal domain"/>
    <property type="match status" value="1"/>
</dbReference>
<dbReference type="AlphaFoldDB" id="A0A167HKU8"/>
<protein>
    <recommendedName>
        <fullName evidence="2">phosphoribosylglycinamide formyltransferase 1</fullName>
        <ecNumber evidence="2">2.1.2.2</ecNumber>
    </recommendedName>
</protein>
<keyword evidence="3" id="KW-0808">Transferase</keyword>
<dbReference type="InterPro" id="IPR002376">
    <property type="entry name" value="Formyl_transf_N"/>
</dbReference>